<dbReference type="Gene3D" id="1.10.10.10">
    <property type="entry name" value="Winged helix-like DNA-binding domain superfamily/Winged helix DNA-binding domain"/>
    <property type="match status" value="1"/>
</dbReference>
<dbReference type="Pfam" id="PF01037">
    <property type="entry name" value="AsnC_trans_reg"/>
    <property type="match status" value="1"/>
</dbReference>
<dbReference type="RefSeq" id="WP_035679898.1">
    <property type="nucleotide sequence ID" value="NZ_CP032342.1"/>
</dbReference>
<gene>
    <name evidence="6" type="ORF">D3868_25800</name>
    <name evidence="5" type="ORF">SIM66_02830</name>
</gene>
<dbReference type="PRINTS" id="PR00033">
    <property type="entry name" value="HTHASNC"/>
</dbReference>
<dbReference type="Proteomes" id="UP000298774">
    <property type="component" value="Plasmid p3"/>
</dbReference>
<keyword evidence="8" id="KW-1185">Reference proteome</keyword>
<dbReference type="SMART" id="SM00344">
    <property type="entry name" value="HTH_ASNC"/>
    <property type="match status" value="1"/>
</dbReference>
<evidence type="ECO:0000256" key="3">
    <source>
        <dbReference type="ARBA" id="ARBA00023163"/>
    </source>
</evidence>
<dbReference type="GO" id="GO:0006355">
    <property type="term" value="P:regulation of DNA-templated transcription"/>
    <property type="evidence" value="ECO:0007669"/>
    <property type="project" value="UniProtKB-ARBA"/>
</dbReference>
<dbReference type="Pfam" id="PF13412">
    <property type="entry name" value="HTH_24"/>
    <property type="match status" value="1"/>
</dbReference>
<dbReference type="InterPro" id="IPR000485">
    <property type="entry name" value="AsnC-type_HTH_dom"/>
</dbReference>
<dbReference type="SUPFAM" id="SSF46785">
    <property type="entry name" value="Winged helix' DNA-binding domain"/>
    <property type="match status" value="1"/>
</dbReference>
<dbReference type="EMBL" id="JAWXYC010000001">
    <property type="protein sequence ID" value="MDX5950147.1"/>
    <property type="molecule type" value="Genomic_DNA"/>
</dbReference>
<dbReference type="PROSITE" id="PS50956">
    <property type="entry name" value="HTH_ASNC_2"/>
    <property type="match status" value="1"/>
</dbReference>
<dbReference type="PANTHER" id="PTHR30154">
    <property type="entry name" value="LEUCINE-RESPONSIVE REGULATORY PROTEIN"/>
    <property type="match status" value="1"/>
</dbReference>
<reference evidence="6 7" key="1">
    <citation type="submission" date="2018-09" db="EMBL/GenBank/DDBJ databases">
        <title>Whole genome based analysis of evolution and adaptive divergence in Indian and Brazilian strains of Azospirillum brasilense.</title>
        <authorList>
            <person name="Singh C."/>
            <person name="Tripathi A.K."/>
        </authorList>
    </citation>
    <scope>NUCLEOTIDE SEQUENCE [LARGE SCALE GENOMIC DNA]</scope>
    <source>
        <strain evidence="6 7">MTCC4038</strain>
        <plasmid evidence="6 7">p3</plasmid>
    </source>
</reference>
<dbReference type="GeneID" id="56447445"/>
<keyword evidence="1" id="KW-0805">Transcription regulation</keyword>
<dbReference type="SUPFAM" id="SSF54909">
    <property type="entry name" value="Dimeric alpha+beta barrel"/>
    <property type="match status" value="1"/>
</dbReference>
<evidence type="ECO:0000256" key="1">
    <source>
        <dbReference type="ARBA" id="ARBA00023015"/>
    </source>
</evidence>
<sequence>MRQTFELDQFDLKLLDLLQVNNQLTANELSERVHLSPGSCLRRIKLMREQGVITADVSHVNPQAIGRHLTMVVLVTLVQEQLDLIDEFRRSMVRTPEVMQCFYVTGSIDFVLLVTSRDMQEYEEFTNRFFFHNKNILKFETLVVMNRVKFGTSLPLF</sequence>
<dbReference type="InterPro" id="IPR019887">
    <property type="entry name" value="Tscrpt_reg_AsnC/Lrp_C"/>
</dbReference>
<evidence type="ECO:0000313" key="7">
    <source>
        <dbReference type="Proteomes" id="UP000298774"/>
    </source>
</evidence>
<dbReference type="InterPro" id="IPR011991">
    <property type="entry name" value="ArsR-like_HTH"/>
</dbReference>
<geneLocation type="plasmid" evidence="6 7">
    <name>p3</name>
</geneLocation>
<keyword evidence="3" id="KW-0804">Transcription</keyword>
<name>A0A4D8QNK8_AZOBR</name>
<dbReference type="PANTHER" id="PTHR30154:SF34">
    <property type="entry name" value="TRANSCRIPTIONAL REGULATOR AZLB"/>
    <property type="match status" value="1"/>
</dbReference>
<keyword evidence="2" id="KW-0238">DNA-binding</keyword>
<dbReference type="InterPro" id="IPR019888">
    <property type="entry name" value="Tscrpt_reg_AsnC-like"/>
</dbReference>
<dbReference type="GO" id="GO:0005829">
    <property type="term" value="C:cytosol"/>
    <property type="evidence" value="ECO:0007669"/>
    <property type="project" value="TreeGrafter"/>
</dbReference>
<evidence type="ECO:0000313" key="6">
    <source>
        <dbReference type="EMBL" id="QCO12475.1"/>
    </source>
</evidence>
<dbReference type="CDD" id="cd00090">
    <property type="entry name" value="HTH_ARSR"/>
    <property type="match status" value="1"/>
</dbReference>
<dbReference type="GO" id="GO:0043200">
    <property type="term" value="P:response to amino acid"/>
    <property type="evidence" value="ECO:0007669"/>
    <property type="project" value="TreeGrafter"/>
</dbReference>
<evidence type="ECO:0000259" key="4">
    <source>
        <dbReference type="PROSITE" id="PS50956"/>
    </source>
</evidence>
<dbReference type="AlphaFoldDB" id="A0A4D8QNK8"/>
<evidence type="ECO:0000313" key="5">
    <source>
        <dbReference type="EMBL" id="MDX5950147.1"/>
    </source>
</evidence>
<dbReference type="GO" id="GO:0043565">
    <property type="term" value="F:sequence-specific DNA binding"/>
    <property type="evidence" value="ECO:0007669"/>
    <property type="project" value="InterPro"/>
</dbReference>
<evidence type="ECO:0000256" key="2">
    <source>
        <dbReference type="ARBA" id="ARBA00023125"/>
    </source>
</evidence>
<feature type="domain" description="HTH asnC-type" evidence="4">
    <location>
        <begin position="7"/>
        <end position="68"/>
    </location>
</feature>
<protein>
    <submittedName>
        <fullName evidence="6">Lrp/AsnC family transcriptional regulator</fullName>
    </submittedName>
</protein>
<dbReference type="EMBL" id="CP032342">
    <property type="protein sequence ID" value="QCO12475.1"/>
    <property type="molecule type" value="Genomic_DNA"/>
</dbReference>
<proteinExistence type="predicted"/>
<keyword evidence="6" id="KW-0614">Plasmid</keyword>
<organism evidence="6 7">
    <name type="scientific">Azospirillum brasilense</name>
    <dbReference type="NCBI Taxonomy" id="192"/>
    <lineage>
        <taxon>Bacteria</taxon>
        <taxon>Pseudomonadati</taxon>
        <taxon>Pseudomonadota</taxon>
        <taxon>Alphaproteobacteria</taxon>
        <taxon>Rhodospirillales</taxon>
        <taxon>Azospirillaceae</taxon>
        <taxon>Azospirillum</taxon>
    </lineage>
</organism>
<dbReference type="InterPro" id="IPR036388">
    <property type="entry name" value="WH-like_DNA-bd_sf"/>
</dbReference>
<evidence type="ECO:0000313" key="8">
    <source>
        <dbReference type="Proteomes" id="UP001277471"/>
    </source>
</evidence>
<dbReference type="InterPro" id="IPR036390">
    <property type="entry name" value="WH_DNA-bd_sf"/>
</dbReference>
<dbReference type="InterPro" id="IPR011008">
    <property type="entry name" value="Dimeric_a/b-barrel"/>
</dbReference>
<dbReference type="Gene3D" id="3.30.70.920">
    <property type="match status" value="1"/>
</dbReference>
<accession>A0A4D8QNK8</accession>
<dbReference type="Proteomes" id="UP001277471">
    <property type="component" value="Unassembled WGS sequence"/>
</dbReference>
<reference evidence="5 8" key="2">
    <citation type="submission" date="2023-11" db="EMBL/GenBank/DDBJ databases">
        <title>MicrobeMod: A computational toolkit for identifying prokaryotic methylation and restriction-modification with nanopore sequencing.</title>
        <authorList>
            <person name="Crits-Christoph A."/>
            <person name="Kang S.C."/>
            <person name="Lee H."/>
            <person name="Ostrov N."/>
        </authorList>
    </citation>
    <scope>NUCLEOTIDE SEQUENCE [LARGE SCALE GENOMIC DNA]</scope>
    <source>
        <strain evidence="5 8">ATCC 29145</strain>
    </source>
</reference>